<evidence type="ECO:0000313" key="2">
    <source>
        <dbReference type="Proteomes" id="UP001177021"/>
    </source>
</evidence>
<gene>
    <name evidence="1" type="ORF">MILVUS5_LOCUS31936</name>
</gene>
<keyword evidence="2" id="KW-1185">Reference proteome</keyword>
<name>A0ACB0LGQ0_TRIPR</name>
<evidence type="ECO:0000313" key="1">
    <source>
        <dbReference type="EMBL" id="CAJ2667274.1"/>
    </source>
</evidence>
<accession>A0ACB0LGQ0</accession>
<sequence>MHEDVHNNQLGVIHGRPCRTPNRLRISSFSFGKDIVFRDYERPVVVCFLWPFVCCSLGSLLLCLCVCWDHNHKVEGESEVTVISNSNGSVDKTTIVDVVEREGEIYQNGSGSDVNHVHVTDNTVVEVQNGALDKESSECAVESSEDEIRDEVSDSVVEEGVKVQDRELESFENGVVEENEICDVVADVDKSDRELEGGVVENGVVDTGGGDVEEIEVPVPVVVEEVAAASTEAAEAGDSDVVGTAESKDHESVESEKVGGVGVDTSGEKTEICDVELESEVGAEVSDSAENKLESVVDAEVSESAEKNEIGDVELESNKLWKFLVN</sequence>
<protein>
    <submittedName>
        <fullName evidence="1">Uncharacterized protein</fullName>
    </submittedName>
</protein>
<organism evidence="1 2">
    <name type="scientific">Trifolium pratense</name>
    <name type="common">Red clover</name>
    <dbReference type="NCBI Taxonomy" id="57577"/>
    <lineage>
        <taxon>Eukaryota</taxon>
        <taxon>Viridiplantae</taxon>
        <taxon>Streptophyta</taxon>
        <taxon>Embryophyta</taxon>
        <taxon>Tracheophyta</taxon>
        <taxon>Spermatophyta</taxon>
        <taxon>Magnoliopsida</taxon>
        <taxon>eudicotyledons</taxon>
        <taxon>Gunneridae</taxon>
        <taxon>Pentapetalae</taxon>
        <taxon>rosids</taxon>
        <taxon>fabids</taxon>
        <taxon>Fabales</taxon>
        <taxon>Fabaceae</taxon>
        <taxon>Papilionoideae</taxon>
        <taxon>50 kb inversion clade</taxon>
        <taxon>NPAAA clade</taxon>
        <taxon>Hologalegina</taxon>
        <taxon>IRL clade</taxon>
        <taxon>Trifolieae</taxon>
        <taxon>Trifolium</taxon>
    </lineage>
</organism>
<dbReference type="Proteomes" id="UP001177021">
    <property type="component" value="Unassembled WGS sequence"/>
</dbReference>
<comment type="caution">
    <text evidence="1">The sequence shown here is derived from an EMBL/GenBank/DDBJ whole genome shotgun (WGS) entry which is preliminary data.</text>
</comment>
<proteinExistence type="predicted"/>
<dbReference type="EMBL" id="CASHSV030000513">
    <property type="protein sequence ID" value="CAJ2667274.1"/>
    <property type="molecule type" value="Genomic_DNA"/>
</dbReference>
<reference evidence="1" key="1">
    <citation type="submission" date="2023-10" db="EMBL/GenBank/DDBJ databases">
        <authorList>
            <person name="Rodriguez Cubillos JULIANA M."/>
            <person name="De Vega J."/>
        </authorList>
    </citation>
    <scope>NUCLEOTIDE SEQUENCE</scope>
</reference>